<dbReference type="InterPro" id="IPR028924">
    <property type="entry name" value="Perm-CXXC"/>
</dbReference>
<dbReference type="GO" id="GO:0019104">
    <property type="term" value="F:DNA N-glycosylase activity"/>
    <property type="evidence" value="ECO:0007669"/>
    <property type="project" value="InterPro"/>
</dbReference>
<reference evidence="2 3" key="1">
    <citation type="submission" date="2020-12" db="EMBL/GenBank/DDBJ databases">
        <title>Concerted genomic and epigenomic changes stabilize Arabidopsis allopolyploids.</title>
        <authorList>
            <person name="Chen Z."/>
        </authorList>
    </citation>
    <scope>NUCLEOTIDE SEQUENCE [LARGE SCALE GENOMIC DNA]</scope>
    <source>
        <strain evidence="2">Allo738</strain>
        <tissue evidence="2">Leaf</tissue>
    </source>
</reference>
<proteinExistence type="predicted"/>
<gene>
    <name evidence="2" type="ORF">ISN45_Aa07g039930</name>
</gene>
<dbReference type="PANTHER" id="PTHR46213">
    <property type="entry name" value="TRANSCRIPTIONAL ACTIVATOR DEMETER"/>
    <property type="match status" value="1"/>
</dbReference>
<dbReference type="Proteomes" id="UP000694240">
    <property type="component" value="Chromosome 12"/>
</dbReference>
<keyword evidence="3" id="KW-1185">Reference proteome</keyword>
<dbReference type="AlphaFoldDB" id="A0A8T1YE02"/>
<dbReference type="EMBL" id="JAEFBK010000012">
    <property type="protein sequence ID" value="KAG7544129.1"/>
    <property type="molecule type" value="Genomic_DNA"/>
</dbReference>
<accession>A0A8T1YE02</accession>
<dbReference type="InterPro" id="IPR044811">
    <property type="entry name" value="DME/ROS1"/>
</dbReference>
<evidence type="ECO:0000313" key="2">
    <source>
        <dbReference type="EMBL" id="KAG7544129.1"/>
    </source>
</evidence>
<comment type="caution">
    <text evidence="2">The sequence shown here is derived from an EMBL/GenBank/DDBJ whole genome shotgun (WGS) entry which is preliminary data.</text>
</comment>
<dbReference type="PANTHER" id="PTHR46213:SF13">
    <property type="entry name" value="DEMETER-LIKE PROTEIN 2-RELATED"/>
    <property type="match status" value="1"/>
</dbReference>
<evidence type="ECO:0000259" key="1">
    <source>
        <dbReference type="Pfam" id="PF15629"/>
    </source>
</evidence>
<protein>
    <submittedName>
        <fullName evidence="2">Permuted single zf-CXXC unit</fullName>
    </submittedName>
</protein>
<dbReference type="GO" id="GO:0035514">
    <property type="term" value="F:DNA demethylase activity"/>
    <property type="evidence" value="ECO:0007669"/>
    <property type="project" value="InterPro"/>
</dbReference>
<dbReference type="Pfam" id="PF15629">
    <property type="entry name" value="Perm-CXXC"/>
    <property type="match status" value="1"/>
</dbReference>
<dbReference type="GO" id="GO:0141166">
    <property type="term" value="P:chromosomal 5-methylcytosine DNA demethylation pathway"/>
    <property type="evidence" value="ECO:0007669"/>
    <property type="project" value="InterPro"/>
</dbReference>
<evidence type="ECO:0000313" key="3">
    <source>
        <dbReference type="Proteomes" id="UP000694240"/>
    </source>
</evidence>
<organism evidence="2 3">
    <name type="scientific">Arabidopsis thaliana x Arabidopsis arenosa</name>
    <dbReference type="NCBI Taxonomy" id="1240361"/>
    <lineage>
        <taxon>Eukaryota</taxon>
        <taxon>Viridiplantae</taxon>
        <taxon>Streptophyta</taxon>
        <taxon>Embryophyta</taxon>
        <taxon>Tracheophyta</taxon>
        <taxon>Spermatophyta</taxon>
        <taxon>Magnoliopsida</taxon>
        <taxon>eudicotyledons</taxon>
        <taxon>Gunneridae</taxon>
        <taxon>Pentapetalae</taxon>
        <taxon>rosids</taxon>
        <taxon>malvids</taxon>
        <taxon>Brassicales</taxon>
        <taxon>Brassicaceae</taxon>
        <taxon>Camelineae</taxon>
        <taxon>Arabidopsis</taxon>
    </lineage>
</organism>
<name>A0A8T1YE02_9BRAS</name>
<sequence>MKRLKKYEFERPEPEDLVPYLLAIWTPGENVNSIQPPKQRCAFLEKNNTLCHEKKCFQCNKIREVESQTVRGTILVRFSWTIFKRISLSSNVPCTNIVPRTVCDSFSRVVIRVKRLYQERVRCRVQNFWLAGV</sequence>
<feature type="domain" description="Permuted single zf-CXXC unit" evidence="1">
    <location>
        <begin position="37"/>
        <end position="69"/>
    </location>
</feature>